<keyword evidence="1" id="KW-0472">Membrane</keyword>
<keyword evidence="1" id="KW-0812">Transmembrane</keyword>
<evidence type="ECO:0000256" key="1">
    <source>
        <dbReference type="SAM" id="Phobius"/>
    </source>
</evidence>
<feature type="transmembrane region" description="Helical" evidence="1">
    <location>
        <begin position="30"/>
        <end position="49"/>
    </location>
</feature>
<keyword evidence="1" id="KW-1133">Transmembrane helix</keyword>
<organism evidence="2 3">
    <name type="scientific">Trypanosoma cruzi Dm28c</name>
    <dbReference type="NCBI Taxonomy" id="1416333"/>
    <lineage>
        <taxon>Eukaryota</taxon>
        <taxon>Discoba</taxon>
        <taxon>Euglenozoa</taxon>
        <taxon>Kinetoplastea</taxon>
        <taxon>Metakinetoplastina</taxon>
        <taxon>Trypanosomatida</taxon>
        <taxon>Trypanosomatidae</taxon>
        <taxon>Trypanosoma</taxon>
        <taxon>Schizotrypanum</taxon>
    </lineage>
</organism>
<reference evidence="2 3" key="1">
    <citation type="journal article" date="2014" name="Genome Announc.">
        <title>Trypanosoma cruzi Clone Dm28c Draft Genome Sequence.</title>
        <authorList>
            <person name="Grisard E.C."/>
            <person name="Teixeira S.M."/>
            <person name="de Almeida L.G."/>
            <person name="Stoco P.H."/>
            <person name="Gerber A.L."/>
            <person name="Talavera-Lopez C."/>
            <person name="Lima O.C."/>
            <person name="Andersson B."/>
            <person name="de Vasconcelos A.T."/>
        </authorList>
    </citation>
    <scope>NUCLEOTIDE SEQUENCE [LARGE SCALE GENOMIC DNA]</scope>
    <source>
        <strain evidence="2 3">Dm28c</strain>
    </source>
</reference>
<dbReference type="Proteomes" id="UP000017861">
    <property type="component" value="Unassembled WGS sequence"/>
</dbReference>
<proteinExistence type="predicted"/>
<dbReference type="EMBL" id="AYLP01000121">
    <property type="protein sequence ID" value="ESS63594.1"/>
    <property type="molecule type" value="Genomic_DNA"/>
</dbReference>
<evidence type="ECO:0000313" key="3">
    <source>
        <dbReference type="Proteomes" id="UP000017861"/>
    </source>
</evidence>
<evidence type="ECO:0000313" key="2">
    <source>
        <dbReference type="EMBL" id="ESS63594.1"/>
    </source>
</evidence>
<accession>V5B7M3</accession>
<dbReference type="OrthoDB" id="241888at2759"/>
<protein>
    <submittedName>
        <fullName evidence="2">Uncharacterized protein</fullName>
    </submittedName>
</protein>
<comment type="caution">
    <text evidence="2">The sequence shown here is derived from an EMBL/GenBank/DDBJ whole genome shotgun (WGS) entry which is preliminary data.</text>
</comment>
<sequence>MFMYVCLNIFCPCCGFGSLRHWCFAYEAVFFFSFPLLVVVLFLFFSDYLRLTLKVFMSTNPKCGREALRARFADAAKSVTELYRTAVVSYDAGYRDALLFVHRYILLDTPAAMTTDVVFPHSGQPPAKTANPLASARSPDAERLLRFIQNTLKRHEAVLAASRGMSRRRKRSPGWIERSACGVYADGESSTMPDGGRGAPCRRTSFSARVFEDSGAEVHDMLSNVRIAHPAESDSGISDDEFAAEQ</sequence>
<gene>
    <name evidence="2" type="ORF">TCDM_08572</name>
</gene>
<name>V5B7M3_TRYCR</name>
<dbReference type="AlphaFoldDB" id="V5B7M3"/>
<dbReference type="VEuPathDB" id="TriTrypDB:TCDM_08572"/>